<evidence type="ECO:0000256" key="1">
    <source>
        <dbReference type="SAM" id="MobiDB-lite"/>
    </source>
</evidence>
<feature type="region of interest" description="Disordered" evidence="1">
    <location>
        <begin position="1137"/>
        <end position="1162"/>
    </location>
</feature>
<feature type="compositionally biased region" description="Polar residues" evidence="1">
    <location>
        <begin position="1183"/>
        <end position="1192"/>
    </location>
</feature>
<feature type="compositionally biased region" description="Polar residues" evidence="1">
    <location>
        <begin position="10"/>
        <end position="20"/>
    </location>
</feature>
<feature type="region of interest" description="Disordered" evidence="1">
    <location>
        <begin position="1183"/>
        <end position="1210"/>
    </location>
</feature>
<feature type="region of interest" description="Disordered" evidence="1">
    <location>
        <begin position="657"/>
        <end position="729"/>
    </location>
</feature>
<feature type="region of interest" description="Disordered" evidence="1">
    <location>
        <begin position="357"/>
        <end position="384"/>
    </location>
</feature>
<feature type="compositionally biased region" description="Polar residues" evidence="1">
    <location>
        <begin position="146"/>
        <end position="157"/>
    </location>
</feature>
<feature type="compositionally biased region" description="Polar residues" evidence="1">
    <location>
        <begin position="665"/>
        <end position="677"/>
    </location>
</feature>
<dbReference type="AlphaFoldDB" id="A0A183AI95"/>
<feature type="compositionally biased region" description="Polar residues" evidence="1">
    <location>
        <begin position="711"/>
        <end position="729"/>
    </location>
</feature>
<feature type="region of interest" description="Disordered" evidence="1">
    <location>
        <begin position="769"/>
        <end position="798"/>
    </location>
</feature>
<reference evidence="2 3" key="2">
    <citation type="submission" date="2018-11" db="EMBL/GenBank/DDBJ databases">
        <authorList>
            <consortium name="Pathogen Informatics"/>
        </authorList>
    </citation>
    <scope>NUCLEOTIDE SEQUENCE [LARGE SCALE GENOMIC DNA]</scope>
    <source>
        <strain evidence="2 3">Egypt</strain>
    </source>
</reference>
<feature type="region of interest" description="Disordered" evidence="1">
    <location>
        <begin position="212"/>
        <end position="342"/>
    </location>
</feature>
<feature type="compositionally biased region" description="Pro residues" evidence="1">
    <location>
        <begin position="774"/>
        <end position="791"/>
    </location>
</feature>
<feature type="compositionally biased region" description="Polar residues" evidence="1">
    <location>
        <begin position="689"/>
        <end position="703"/>
    </location>
</feature>
<feature type="compositionally biased region" description="Polar residues" evidence="1">
    <location>
        <begin position="299"/>
        <end position="312"/>
    </location>
</feature>
<feature type="compositionally biased region" description="Polar residues" evidence="1">
    <location>
        <begin position="171"/>
        <end position="181"/>
    </location>
</feature>
<dbReference type="OrthoDB" id="2161974at2759"/>
<reference evidence="4" key="1">
    <citation type="submission" date="2016-06" db="UniProtKB">
        <authorList>
            <consortium name="WormBaseParasite"/>
        </authorList>
    </citation>
    <scope>IDENTIFICATION</scope>
</reference>
<feature type="compositionally biased region" description="Low complexity" evidence="1">
    <location>
        <begin position="21"/>
        <end position="35"/>
    </location>
</feature>
<name>A0A183AI95_9TREM</name>
<feature type="compositionally biased region" description="Polar residues" evidence="1">
    <location>
        <begin position="235"/>
        <end position="280"/>
    </location>
</feature>
<feature type="compositionally biased region" description="Polar residues" evidence="1">
    <location>
        <begin position="627"/>
        <end position="643"/>
    </location>
</feature>
<feature type="compositionally biased region" description="Low complexity" evidence="1">
    <location>
        <begin position="128"/>
        <end position="145"/>
    </location>
</feature>
<feature type="compositionally biased region" description="Polar residues" evidence="1">
    <location>
        <begin position="94"/>
        <end position="127"/>
    </location>
</feature>
<feature type="compositionally biased region" description="Polar residues" evidence="1">
    <location>
        <begin position="972"/>
        <end position="988"/>
    </location>
</feature>
<dbReference type="EMBL" id="UZAN01043697">
    <property type="protein sequence ID" value="VDP79035.1"/>
    <property type="molecule type" value="Genomic_DNA"/>
</dbReference>
<feature type="compositionally biased region" description="Polar residues" evidence="1">
    <location>
        <begin position="448"/>
        <end position="465"/>
    </location>
</feature>
<sequence>MTCACARTPWKSNPTRINPPSSALSSSNSSSTNSSGYVNGTRSGERTSIPVHQNNISLNCPQSTDSVDGSLPRATSTLSGRSNRGAKNHGCPVFQTNSTRIRSPNTNNAAPLASTNAGTVRSQTAGPSVTGTSSSTSVSVTDSQSNANRGRTYSRGTTEIARRHFTRRLAPNSSTGNSTVSDGELEKTRTEIPPALPRLSVDRIALTPPATVFDRASRPSQLRPVSSMPIPRTGLRSTTYRPQGSVSSQDDSPTGSTNVNVNSRYPTHQITGQVVNSNHPTGPVLRLQPQGIDHPRTPPSSSVGRSQPTTRPNAPLIWPSGSVSPSSYHHQQQHPHPHYQGQVDVTTTTTTTVGCQPGGYSSSPALTRPSFKTTTGSVNQDSFGSSASNAQITMIPGPAGYMHGTSEVNTGSYAALSLPGPGTLTTFAPGADHAPAPLHANQPRPPSRLNNSYPTNQLTAGQSQPLMHHPSTQPPSWPARNQSGLSSQNSAVTTVPNPFVTPAVHRPAGQFHPIPPTRQQSLLRTQMLNAPVPGSIVSDDEPNPIAHTDPNVPRQNNLASQTAMSADVSKDTYGSVMLAQQNAKINNLMPPSSVAHDTVSRNQPANQNITAAITPGLERYAINSNQILKSPSGTRKSSNIQAEQRQRARELYAALKHRHPIGSDVGTSSKVPVSLDTTDTKWSRKPLSRRSTTNGSVGLSTVSPIRDESRQANGATQPDIPSSSGAATLNVNNASATGSLSGSVTSEQLAKMLQNGDPQVRSYLQAYVRRPGTNGPPTPQQLVPPPPPPPLSSTSFCASSNQTDQNNFIQTRTESKKPVTNLPDWGLLDDAGRAGCSLDARRRRRPVLGEDAQSAIIDPLSASLSASLSTTTSAFPTRTTESAASSLPRHLRLSMLGPIPDAPGITSHATNRRLPAPIQSDVEPPDSPDLNAYAKRMQERMKEGLRAAQESLWVSTQSRNGSLVTAPKSRNHSTGYTSESNRSDTMSELVTGPRPMSATGVNSRSTVGDRFFGESKNGACSDVEDLMDQAKRRMLPLLDGQGELNRRDAKAAFNSSSDTEDLFTTVSRLHRSAGMHFGYTLPGSKASWTNGRACVTGTGGGAFSDRTSFNDLFGRISGQNACDGDLGQLSSLNPSALPSWSRAGASSRRNGADGKSPEPVDDVDRIYGIVPWSAASMCRSRPFQSNAHSAQRSPVPGPPDGTASAPPGTPIKLPYAAPSTLFAAAMVRPEFAHLFGKFFRF</sequence>
<feature type="compositionally biased region" description="Basic and acidic residues" evidence="1">
    <location>
        <begin position="1150"/>
        <end position="1162"/>
    </location>
</feature>
<gene>
    <name evidence="2" type="ORF">ECPE_LOCUS6680</name>
</gene>
<dbReference type="WBParaSite" id="ECPE_0000669301-mRNA-1">
    <property type="protein sequence ID" value="ECPE_0000669301-mRNA-1"/>
    <property type="gene ID" value="ECPE_0000669301"/>
</dbReference>
<feature type="region of interest" description="Disordered" evidence="1">
    <location>
        <begin position="627"/>
        <end position="646"/>
    </location>
</feature>
<protein>
    <submittedName>
        <fullName evidence="4">RING-type domain-containing protein</fullName>
    </submittedName>
</protein>
<feature type="region of interest" description="Disordered" evidence="1">
    <location>
        <begin position="957"/>
        <end position="1009"/>
    </location>
</feature>
<organism evidence="4">
    <name type="scientific">Echinostoma caproni</name>
    <dbReference type="NCBI Taxonomy" id="27848"/>
    <lineage>
        <taxon>Eukaryota</taxon>
        <taxon>Metazoa</taxon>
        <taxon>Spiralia</taxon>
        <taxon>Lophotrochozoa</taxon>
        <taxon>Platyhelminthes</taxon>
        <taxon>Trematoda</taxon>
        <taxon>Digenea</taxon>
        <taxon>Plagiorchiida</taxon>
        <taxon>Echinostomata</taxon>
        <taxon>Echinostomatoidea</taxon>
        <taxon>Echinostomatidae</taxon>
        <taxon>Echinostoma</taxon>
    </lineage>
</organism>
<dbReference type="Proteomes" id="UP000272942">
    <property type="component" value="Unassembled WGS sequence"/>
</dbReference>
<proteinExistence type="predicted"/>
<evidence type="ECO:0000313" key="4">
    <source>
        <dbReference type="WBParaSite" id="ECPE_0000669301-mRNA-1"/>
    </source>
</evidence>
<evidence type="ECO:0000313" key="3">
    <source>
        <dbReference type="Proteomes" id="UP000272942"/>
    </source>
</evidence>
<evidence type="ECO:0000313" key="2">
    <source>
        <dbReference type="EMBL" id="VDP79035.1"/>
    </source>
</evidence>
<accession>A0A183AI95</accession>
<feature type="compositionally biased region" description="Polar residues" evidence="1">
    <location>
        <begin position="479"/>
        <end position="496"/>
    </location>
</feature>
<keyword evidence="3" id="KW-1185">Reference proteome</keyword>
<feature type="compositionally biased region" description="Polar residues" evidence="1">
    <location>
        <begin position="50"/>
        <end position="82"/>
    </location>
</feature>
<feature type="compositionally biased region" description="Polar residues" evidence="1">
    <location>
        <begin position="359"/>
        <end position="384"/>
    </location>
</feature>
<feature type="region of interest" description="Disordered" evidence="1">
    <location>
        <begin position="425"/>
        <end position="504"/>
    </location>
</feature>
<feature type="region of interest" description="Disordered" evidence="1">
    <location>
        <begin position="1"/>
        <end position="196"/>
    </location>
</feature>